<accession>A0A8J5J8T3</accession>
<gene>
    <name evidence="1" type="ORF">JG688_00004926</name>
</gene>
<comment type="caution">
    <text evidence="1">The sequence shown here is derived from an EMBL/GenBank/DDBJ whole genome shotgun (WGS) entry which is preliminary data.</text>
</comment>
<dbReference type="PANTHER" id="PTHR40866">
    <property type="entry name" value="BED-TYPE DOMAIN-CONTAINING PROTEIN"/>
    <property type="match status" value="1"/>
</dbReference>
<name>A0A8J5J8T3_9STRA</name>
<dbReference type="AlphaFoldDB" id="A0A8J5J8T3"/>
<reference evidence="1" key="1">
    <citation type="submission" date="2021-01" db="EMBL/GenBank/DDBJ databases">
        <title>Phytophthora aleatoria, a newly-described species from Pinus radiata is distinct from Phytophthora cactorum isolates based on comparative genomics.</title>
        <authorList>
            <person name="Mcdougal R."/>
            <person name="Panda P."/>
            <person name="Williams N."/>
            <person name="Studholme D.J."/>
        </authorList>
    </citation>
    <scope>NUCLEOTIDE SEQUENCE</scope>
    <source>
        <strain evidence="1">NZFS 4037</strain>
    </source>
</reference>
<sequence>KAPTISGGHCSLRKRRPSCHSAFLALATTSQQFVGFFFTPLEPGLYCCNICEQTRKQAQRTGHANLMSHLNSVHPTHGEEYEQLQRRNPTSLEVFIFADETTANPYDWLRCIDERIFPLSEVENLLTRQLVRMRPTSTATLKTCMERVAGRVGSTIAKEMVTCFGIMWDGWTRARTTSSL</sequence>
<feature type="non-terminal residue" evidence="1">
    <location>
        <position position="1"/>
    </location>
</feature>
<proteinExistence type="predicted"/>
<dbReference type="EMBL" id="JAENGY010000186">
    <property type="protein sequence ID" value="KAG6970285.1"/>
    <property type="molecule type" value="Genomic_DNA"/>
</dbReference>
<keyword evidence="2" id="KW-1185">Reference proteome</keyword>
<evidence type="ECO:0000313" key="2">
    <source>
        <dbReference type="Proteomes" id="UP000709295"/>
    </source>
</evidence>
<evidence type="ECO:0000313" key="1">
    <source>
        <dbReference type="EMBL" id="KAG6970285.1"/>
    </source>
</evidence>
<evidence type="ECO:0008006" key="3">
    <source>
        <dbReference type="Google" id="ProtNLM"/>
    </source>
</evidence>
<dbReference type="PANTHER" id="PTHR40866:SF1">
    <property type="entry name" value="BED-TYPE DOMAIN-CONTAINING PROTEIN"/>
    <property type="match status" value="1"/>
</dbReference>
<dbReference type="Proteomes" id="UP000709295">
    <property type="component" value="Unassembled WGS sequence"/>
</dbReference>
<organism evidence="1 2">
    <name type="scientific">Phytophthora aleatoria</name>
    <dbReference type="NCBI Taxonomy" id="2496075"/>
    <lineage>
        <taxon>Eukaryota</taxon>
        <taxon>Sar</taxon>
        <taxon>Stramenopiles</taxon>
        <taxon>Oomycota</taxon>
        <taxon>Peronosporomycetes</taxon>
        <taxon>Peronosporales</taxon>
        <taxon>Peronosporaceae</taxon>
        <taxon>Phytophthora</taxon>
    </lineage>
</organism>
<protein>
    <recommendedName>
        <fullName evidence="3">BED-type domain-containing protein</fullName>
    </recommendedName>
</protein>